<keyword evidence="2" id="KW-1185">Reference proteome</keyword>
<reference evidence="1" key="2">
    <citation type="journal article" date="2022" name="New Phytol.">
        <title>Evolutionary transition to the ectomycorrhizal habit in the genomes of a hyperdiverse lineage of mushroom-forming fungi.</title>
        <authorList>
            <person name="Looney B."/>
            <person name="Miyauchi S."/>
            <person name="Morin E."/>
            <person name="Drula E."/>
            <person name="Courty P.E."/>
            <person name="Kohler A."/>
            <person name="Kuo A."/>
            <person name="LaButti K."/>
            <person name="Pangilinan J."/>
            <person name="Lipzen A."/>
            <person name="Riley R."/>
            <person name="Andreopoulos W."/>
            <person name="He G."/>
            <person name="Johnson J."/>
            <person name="Nolan M."/>
            <person name="Tritt A."/>
            <person name="Barry K.W."/>
            <person name="Grigoriev I.V."/>
            <person name="Nagy L.G."/>
            <person name="Hibbett D."/>
            <person name="Henrissat B."/>
            <person name="Matheny P.B."/>
            <person name="Labbe J."/>
            <person name="Martin F.M."/>
        </authorList>
    </citation>
    <scope>NUCLEOTIDE SEQUENCE</scope>
    <source>
        <strain evidence="1">FP105234-sp</strain>
    </source>
</reference>
<proteinExistence type="predicted"/>
<feature type="non-terminal residue" evidence="1">
    <location>
        <position position="163"/>
    </location>
</feature>
<reference evidence="1" key="1">
    <citation type="submission" date="2021-02" db="EMBL/GenBank/DDBJ databases">
        <authorList>
            <consortium name="DOE Joint Genome Institute"/>
            <person name="Ahrendt S."/>
            <person name="Looney B.P."/>
            <person name="Miyauchi S."/>
            <person name="Morin E."/>
            <person name="Drula E."/>
            <person name="Courty P.E."/>
            <person name="Chicoki N."/>
            <person name="Fauchery L."/>
            <person name="Kohler A."/>
            <person name="Kuo A."/>
            <person name="Labutti K."/>
            <person name="Pangilinan J."/>
            <person name="Lipzen A."/>
            <person name="Riley R."/>
            <person name="Andreopoulos W."/>
            <person name="He G."/>
            <person name="Johnson J."/>
            <person name="Barry K.W."/>
            <person name="Grigoriev I.V."/>
            <person name="Nagy L."/>
            <person name="Hibbett D."/>
            <person name="Henrissat B."/>
            <person name="Matheny P.B."/>
            <person name="Labbe J."/>
            <person name="Martin F."/>
        </authorList>
    </citation>
    <scope>NUCLEOTIDE SEQUENCE</scope>
    <source>
        <strain evidence="1">FP105234-sp</strain>
    </source>
</reference>
<accession>A0ACB8R2M3</accession>
<evidence type="ECO:0000313" key="1">
    <source>
        <dbReference type="EMBL" id="KAI0037866.1"/>
    </source>
</evidence>
<dbReference type="EMBL" id="MU276682">
    <property type="protein sequence ID" value="KAI0037866.1"/>
    <property type="molecule type" value="Genomic_DNA"/>
</dbReference>
<sequence length="163" mass="18546">MLAAAKTHHVNFSALKLAPDLKKQLPAWFHIGTAKARPIADKAKCLMNNHGIKRTKDLMKVTRRLTERVNGRNHYARSNCACNDCRTDKANACKNPHRCALEAQAMLGQMDEKTNPTRPEPKDGLSFTHRRREKHRKAIENKDEVTFDPSVTTEKLADAFRVF</sequence>
<comment type="caution">
    <text evidence="1">The sequence shown here is derived from an EMBL/GenBank/DDBJ whole genome shotgun (WGS) entry which is preliminary data.</text>
</comment>
<gene>
    <name evidence="1" type="ORF">FA95DRAFT_1668582</name>
</gene>
<evidence type="ECO:0000313" key="2">
    <source>
        <dbReference type="Proteomes" id="UP000814033"/>
    </source>
</evidence>
<protein>
    <submittedName>
        <fullName evidence="1">Uncharacterized protein</fullName>
    </submittedName>
</protein>
<dbReference type="Proteomes" id="UP000814033">
    <property type="component" value="Unassembled WGS sequence"/>
</dbReference>
<name>A0ACB8R2M3_9AGAM</name>
<organism evidence="1 2">
    <name type="scientific">Auriscalpium vulgare</name>
    <dbReference type="NCBI Taxonomy" id="40419"/>
    <lineage>
        <taxon>Eukaryota</taxon>
        <taxon>Fungi</taxon>
        <taxon>Dikarya</taxon>
        <taxon>Basidiomycota</taxon>
        <taxon>Agaricomycotina</taxon>
        <taxon>Agaricomycetes</taxon>
        <taxon>Russulales</taxon>
        <taxon>Auriscalpiaceae</taxon>
        <taxon>Auriscalpium</taxon>
    </lineage>
</organism>